<dbReference type="STRING" id="4846.A0A367IR01"/>
<dbReference type="OrthoDB" id="3824970at2759"/>
<keyword evidence="3" id="KW-1185">Reference proteome</keyword>
<evidence type="ECO:0000313" key="3">
    <source>
        <dbReference type="Proteomes" id="UP000253551"/>
    </source>
</evidence>
<sequence>RYKIDVDHNENSEEPPKTWETSPDKRQEMLRKRKEFMVLQARKKMMEQTRKKEEETTVKSESLEQRVEKSFEDMSVDELNSLTAEKRREHMMKAMLVNWKTKVFDPTEGSEVMSTFEPYVPVTSFKPCAVAKRFSMDTDISGVLIDFHNIFNITACPFCSDFHDGTSRKFYRKELDLRWWGSKFCLDENNTISLFFVEQT</sequence>
<protein>
    <submittedName>
        <fullName evidence="2">Uncharacterized protein</fullName>
    </submittedName>
</protein>
<evidence type="ECO:0000313" key="2">
    <source>
        <dbReference type="EMBL" id="RCH80092.1"/>
    </source>
</evidence>
<feature type="non-terminal residue" evidence="2">
    <location>
        <position position="1"/>
    </location>
</feature>
<comment type="caution">
    <text evidence="2">The sequence shown here is derived from an EMBL/GenBank/DDBJ whole genome shotgun (WGS) entry which is preliminary data.</text>
</comment>
<proteinExistence type="predicted"/>
<evidence type="ECO:0000256" key="1">
    <source>
        <dbReference type="SAM" id="MobiDB-lite"/>
    </source>
</evidence>
<dbReference type="AlphaFoldDB" id="A0A367IR01"/>
<organism evidence="2 3">
    <name type="scientific">Rhizopus stolonifer</name>
    <name type="common">Rhizopus nigricans</name>
    <dbReference type="NCBI Taxonomy" id="4846"/>
    <lineage>
        <taxon>Eukaryota</taxon>
        <taxon>Fungi</taxon>
        <taxon>Fungi incertae sedis</taxon>
        <taxon>Mucoromycota</taxon>
        <taxon>Mucoromycotina</taxon>
        <taxon>Mucoromycetes</taxon>
        <taxon>Mucorales</taxon>
        <taxon>Mucorineae</taxon>
        <taxon>Rhizopodaceae</taxon>
        <taxon>Rhizopus</taxon>
    </lineage>
</organism>
<name>A0A367IR01_RHIST</name>
<accession>A0A367IR01</accession>
<feature type="region of interest" description="Disordered" evidence="1">
    <location>
        <begin position="1"/>
        <end position="26"/>
    </location>
</feature>
<gene>
    <name evidence="2" type="ORF">CU098_006002</name>
</gene>
<reference evidence="2 3" key="1">
    <citation type="journal article" date="2018" name="G3 (Bethesda)">
        <title>Phylogenetic and Phylogenomic Definition of Rhizopus Species.</title>
        <authorList>
            <person name="Gryganskyi A.P."/>
            <person name="Golan J."/>
            <person name="Dolatabadi S."/>
            <person name="Mondo S."/>
            <person name="Robb S."/>
            <person name="Idnurm A."/>
            <person name="Muszewska A."/>
            <person name="Steczkiewicz K."/>
            <person name="Masonjones S."/>
            <person name="Liao H.L."/>
            <person name="Gajdeczka M.T."/>
            <person name="Anike F."/>
            <person name="Vuek A."/>
            <person name="Anishchenko I.M."/>
            <person name="Voigt K."/>
            <person name="de Hoog G.S."/>
            <person name="Smith M.E."/>
            <person name="Heitman J."/>
            <person name="Vilgalys R."/>
            <person name="Stajich J.E."/>
        </authorList>
    </citation>
    <scope>NUCLEOTIDE SEQUENCE [LARGE SCALE GENOMIC DNA]</scope>
    <source>
        <strain evidence="2 3">LSU 92-RS-03</strain>
    </source>
</reference>
<dbReference type="Proteomes" id="UP000253551">
    <property type="component" value="Unassembled WGS sequence"/>
</dbReference>
<dbReference type="EMBL" id="PJQM01006188">
    <property type="protein sequence ID" value="RCH80092.1"/>
    <property type="molecule type" value="Genomic_DNA"/>
</dbReference>